<dbReference type="PROSITE" id="PS50979">
    <property type="entry name" value="BC"/>
    <property type="match status" value="1"/>
</dbReference>
<evidence type="ECO:0000256" key="6">
    <source>
        <dbReference type="ARBA" id="ARBA00022598"/>
    </source>
</evidence>
<reference evidence="15 16" key="1">
    <citation type="submission" date="2006-02" db="EMBL/GenBank/DDBJ databases">
        <authorList>
            <person name="Pinhassi J."/>
            <person name="Pedros-Alio C."/>
            <person name="Ferriera S."/>
            <person name="Johnson J."/>
            <person name="Kravitz S."/>
            <person name="Halpern A."/>
            <person name="Remington K."/>
            <person name="Beeson K."/>
            <person name="Tran B."/>
            <person name="Rogers Y.-H."/>
            <person name="Friedman R."/>
            <person name="Venter J.C."/>
        </authorList>
    </citation>
    <scope>NUCLEOTIDE SEQUENCE [LARGE SCALE GENOMIC DNA]</scope>
    <source>
        <strain evidence="15 16">MED297</strain>
    </source>
</reference>
<dbReference type="PROSITE" id="PS50975">
    <property type="entry name" value="ATP_GRASP"/>
    <property type="match status" value="1"/>
</dbReference>
<evidence type="ECO:0000256" key="8">
    <source>
        <dbReference type="ARBA" id="ARBA00022840"/>
    </source>
</evidence>
<dbReference type="Pfam" id="PF02786">
    <property type="entry name" value="CPSase_L_D2"/>
    <property type="match status" value="1"/>
</dbReference>
<gene>
    <name evidence="15" type="ORF">MED297_19157</name>
</gene>
<dbReference type="SUPFAM" id="SSF52440">
    <property type="entry name" value="PreATP-grasp domain"/>
    <property type="match status" value="1"/>
</dbReference>
<organism evidence="15 16">
    <name type="scientific">Reinekea blandensis MED297</name>
    <dbReference type="NCBI Taxonomy" id="314283"/>
    <lineage>
        <taxon>Bacteria</taxon>
        <taxon>Pseudomonadati</taxon>
        <taxon>Pseudomonadota</taxon>
        <taxon>Gammaproteobacteria</taxon>
        <taxon>Oceanospirillales</taxon>
        <taxon>Saccharospirillaceae</taxon>
        <taxon>Reinekea</taxon>
    </lineage>
</organism>
<dbReference type="InterPro" id="IPR011053">
    <property type="entry name" value="Single_hybrid_motif"/>
</dbReference>
<evidence type="ECO:0000256" key="12">
    <source>
        <dbReference type="PROSITE-ProRule" id="PRU00409"/>
    </source>
</evidence>
<dbReference type="Proteomes" id="UP000005953">
    <property type="component" value="Unassembled WGS sequence"/>
</dbReference>
<dbReference type="FunFam" id="3.30.470.20:FF:000028">
    <property type="entry name" value="Methylcrotonoyl-CoA carboxylase subunit alpha, mitochondrial"/>
    <property type="match status" value="1"/>
</dbReference>
<evidence type="ECO:0000256" key="2">
    <source>
        <dbReference type="ARBA" id="ARBA00003761"/>
    </source>
</evidence>
<dbReference type="Pfam" id="PF02785">
    <property type="entry name" value="Biotin_carb_C"/>
    <property type="match status" value="1"/>
</dbReference>
<dbReference type="InterPro" id="IPR050856">
    <property type="entry name" value="Biotin_carboxylase_complex"/>
</dbReference>
<evidence type="ECO:0000256" key="1">
    <source>
        <dbReference type="ARBA" id="ARBA00001953"/>
    </source>
</evidence>
<name>A4B8T6_9GAMM</name>
<proteinExistence type="predicted"/>
<evidence type="ECO:0000259" key="14">
    <source>
        <dbReference type="PROSITE" id="PS50979"/>
    </source>
</evidence>
<dbReference type="PROSITE" id="PS00866">
    <property type="entry name" value="CPSASE_1"/>
    <property type="match status" value="1"/>
</dbReference>
<dbReference type="RefSeq" id="WP_008044416.1">
    <property type="nucleotide sequence ID" value="NZ_CH724151.1"/>
</dbReference>
<evidence type="ECO:0000313" key="16">
    <source>
        <dbReference type="Proteomes" id="UP000005953"/>
    </source>
</evidence>
<dbReference type="Pfam" id="PF00364">
    <property type="entry name" value="Biotin_lipoyl"/>
    <property type="match status" value="1"/>
</dbReference>
<dbReference type="PANTHER" id="PTHR18866">
    <property type="entry name" value="CARBOXYLASE:PYRUVATE/ACETYL-COA/PROPIONYL-COA CARBOXYLASE"/>
    <property type="match status" value="1"/>
</dbReference>
<dbReference type="Pfam" id="PF21139">
    <property type="entry name" value="BT_MCC_alpha"/>
    <property type="match status" value="1"/>
</dbReference>
<feature type="domain" description="Biotin carboxylation" evidence="14">
    <location>
        <begin position="1"/>
        <end position="444"/>
    </location>
</feature>
<dbReference type="HOGENOM" id="CLU_000395_3_1_6"/>
<evidence type="ECO:0000256" key="11">
    <source>
        <dbReference type="ARBA" id="ARBA00048600"/>
    </source>
</evidence>
<dbReference type="InterPro" id="IPR011764">
    <property type="entry name" value="Biotin_carboxylation_dom"/>
</dbReference>
<comment type="caution">
    <text evidence="15">The sequence shown here is derived from an EMBL/GenBank/DDBJ whole genome shotgun (WGS) entry which is preliminary data.</text>
</comment>
<comment type="pathway">
    <text evidence="3">Lipid metabolism; malonyl-CoA biosynthesis; malonyl-CoA from acetyl-CoA: step 1/1.</text>
</comment>
<comment type="function">
    <text evidence="2">This protein is a component of the acetyl coenzyme A carboxylase complex; first, biotin carboxylase catalyzes the carboxylation of the carrier protein and then the transcarboxylase transfers the carboxyl group to form malonyl-CoA.</text>
</comment>
<dbReference type="EMBL" id="AAOE01000001">
    <property type="protein sequence ID" value="EAR11037.1"/>
    <property type="molecule type" value="Genomic_DNA"/>
</dbReference>
<keyword evidence="8 12" id="KW-0067">ATP-binding</keyword>
<evidence type="ECO:0000259" key="13">
    <source>
        <dbReference type="PROSITE" id="PS50975"/>
    </source>
</evidence>
<evidence type="ECO:0000256" key="10">
    <source>
        <dbReference type="ARBA" id="ARBA00033786"/>
    </source>
</evidence>
<dbReference type="GO" id="GO:0004075">
    <property type="term" value="F:biotin carboxylase activity"/>
    <property type="evidence" value="ECO:0007669"/>
    <property type="project" value="UniProtKB-EC"/>
</dbReference>
<comment type="cofactor">
    <cofactor evidence="1">
        <name>biotin</name>
        <dbReference type="ChEBI" id="CHEBI:57586"/>
    </cofactor>
</comment>
<dbReference type="InterPro" id="IPR005482">
    <property type="entry name" value="Biotin_COase_C"/>
</dbReference>
<dbReference type="InterPro" id="IPR005479">
    <property type="entry name" value="CPAse_ATP-bd"/>
</dbReference>
<evidence type="ECO:0000256" key="4">
    <source>
        <dbReference type="ARBA" id="ARBA00011750"/>
    </source>
</evidence>
<dbReference type="InterPro" id="IPR005481">
    <property type="entry name" value="BC-like_N"/>
</dbReference>
<keyword evidence="9" id="KW-0092">Biotin</keyword>
<dbReference type="InterPro" id="IPR000089">
    <property type="entry name" value="Biotin_lipoyl"/>
</dbReference>
<dbReference type="PROSITE" id="PS00867">
    <property type="entry name" value="CPSASE_2"/>
    <property type="match status" value="1"/>
</dbReference>
<dbReference type="SUPFAM" id="SSF51230">
    <property type="entry name" value="Single hybrid motif"/>
    <property type="match status" value="1"/>
</dbReference>
<dbReference type="PANTHER" id="PTHR18866:SF33">
    <property type="entry name" value="METHYLCROTONOYL-COA CARBOXYLASE SUBUNIT ALPHA, MITOCHONDRIAL-RELATED"/>
    <property type="match status" value="1"/>
</dbReference>
<evidence type="ECO:0000256" key="5">
    <source>
        <dbReference type="ARBA" id="ARBA00017242"/>
    </source>
</evidence>
<dbReference type="CDD" id="cd06850">
    <property type="entry name" value="biotinyl_domain"/>
    <property type="match status" value="1"/>
</dbReference>
<dbReference type="InterPro" id="IPR011054">
    <property type="entry name" value="Rudment_hybrid_motif"/>
</dbReference>
<dbReference type="SUPFAM" id="SSF51246">
    <property type="entry name" value="Rudiment single hybrid motif"/>
    <property type="match status" value="1"/>
</dbReference>
<keyword evidence="16" id="KW-1185">Reference proteome</keyword>
<dbReference type="FunFam" id="3.30.1490.20:FF:000003">
    <property type="entry name" value="acetyl-CoA carboxylase isoform X1"/>
    <property type="match status" value="1"/>
</dbReference>
<dbReference type="InterPro" id="IPR048429">
    <property type="entry name" value="MCC_alpha_BT"/>
</dbReference>
<dbReference type="Gene3D" id="3.30.470.20">
    <property type="entry name" value="ATP-grasp fold, B domain"/>
    <property type="match status" value="1"/>
</dbReference>
<feature type="domain" description="ATP-grasp" evidence="13">
    <location>
        <begin position="119"/>
        <end position="316"/>
    </location>
</feature>
<evidence type="ECO:0000256" key="7">
    <source>
        <dbReference type="ARBA" id="ARBA00022741"/>
    </source>
</evidence>
<keyword evidence="6" id="KW-0436">Ligase</keyword>
<dbReference type="OrthoDB" id="9763189at2"/>
<dbReference type="GO" id="GO:0005524">
    <property type="term" value="F:ATP binding"/>
    <property type="evidence" value="ECO:0007669"/>
    <property type="project" value="UniProtKB-UniRule"/>
</dbReference>
<dbReference type="Gene3D" id="2.40.50.100">
    <property type="match status" value="1"/>
</dbReference>
<accession>A4B8T6</accession>
<evidence type="ECO:0000256" key="3">
    <source>
        <dbReference type="ARBA" id="ARBA00004956"/>
    </source>
</evidence>
<keyword evidence="7 12" id="KW-0547">Nucleotide-binding</keyword>
<evidence type="ECO:0000313" key="15">
    <source>
        <dbReference type="EMBL" id="EAR11037.1"/>
    </source>
</evidence>
<evidence type="ECO:0000256" key="9">
    <source>
        <dbReference type="ARBA" id="ARBA00023267"/>
    </source>
</evidence>
<dbReference type="FunFam" id="3.40.50.20:FF:000010">
    <property type="entry name" value="Propionyl-CoA carboxylase subunit alpha"/>
    <property type="match status" value="1"/>
</dbReference>
<dbReference type="SMART" id="SM00878">
    <property type="entry name" value="Biotin_carb_C"/>
    <property type="match status" value="1"/>
</dbReference>
<dbReference type="InterPro" id="IPR016185">
    <property type="entry name" value="PreATP-grasp_dom_sf"/>
</dbReference>
<dbReference type="GO" id="GO:0046872">
    <property type="term" value="F:metal ion binding"/>
    <property type="evidence" value="ECO:0007669"/>
    <property type="project" value="InterPro"/>
</dbReference>
<dbReference type="STRING" id="314283.MED297_19157"/>
<dbReference type="Pfam" id="PF00289">
    <property type="entry name" value="Biotin_carb_N"/>
    <property type="match status" value="1"/>
</dbReference>
<sequence>MKTLLIANRGEIAVRVIRTAKQQGLRTVAVFSETDRHAPHVDLADTAVCLGDGPVAKTYLDQDKILAAMTTTGADAVHPGYGFLSENAEFAERVMAAGWTWVGPPVDAMKAMASKARAKQTLEPKGVPMIPGYHGDDQSDATLTAEALTIGFPLLVKASAGGGGKGMKVAESEAELSDALQSARREAENSFGDDRLLLEKFLVQPRHIEVQILADQHGNVVSLFERDCSVQRRHQKVLEEAPAPNLSQSLREQMWLAAETTAREIGYEGAGTVEFILSTEGEFYFLEMNTRLQVEHPVTECITGQDLVAWQLNIARGETLPPIRPVEPIGHAIEARFYAEDPAQNFLPMVGHIHQLTFPQGDGIRIDSGVYEQTDVSSFYDPMLAKVIVHADNREAALLKMRQVLAQTRCFGLTTNLGFLRHLIEQPEVQNMTVHTRWLDEQEQRFSAPNVPEQAGWAALAAVLHQCHQPADDAFTRHRGWRMNGQRRWTYALSEQTRIEVVRTGRNWQIDLPEGGLHLEQVSYQPTGDSLGELSAQSKGRLYRWAVYVTDDSVWLDDGHQPLVQTWWRAEKAHDHDVDVSGREVAALPGTVTALYKQPGDHVRVGDKLLSYEAMKMETTLMADVDGVLSDMSWQVGDQIGEGDLLYDITATADAEENA</sequence>
<protein>
    <recommendedName>
        <fullName evidence="5">Biotin carboxylase</fullName>
    </recommendedName>
    <alternativeName>
        <fullName evidence="10">Acetyl-coenzyme A carboxylase biotin carboxylase subunit A</fullName>
    </alternativeName>
</protein>
<dbReference type="AlphaFoldDB" id="A4B8T6"/>
<comment type="catalytic activity">
    <reaction evidence="11">
        <text>N(6)-biotinyl-L-lysyl-[protein] + hydrogencarbonate + ATP = N(6)-carboxybiotinyl-L-lysyl-[protein] + ADP + phosphate + H(+)</text>
        <dbReference type="Rhea" id="RHEA:13501"/>
        <dbReference type="Rhea" id="RHEA-COMP:10505"/>
        <dbReference type="Rhea" id="RHEA-COMP:10506"/>
        <dbReference type="ChEBI" id="CHEBI:15378"/>
        <dbReference type="ChEBI" id="CHEBI:17544"/>
        <dbReference type="ChEBI" id="CHEBI:30616"/>
        <dbReference type="ChEBI" id="CHEBI:43474"/>
        <dbReference type="ChEBI" id="CHEBI:83144"/>
        <dbReference type="ChEBI" id="CHEBI:83145"/>
        <dbReference type="ChEBI" id="CHEBI:456216"/>
        <dbReference type="EC" id="6.3.4.14"/>
    </reaction>
</comment>
<comment type="subunit">
    <text evidence="4">Acetyl-CoA carboxylase is a heterohexamer of biotin carboxyl carrier protein, biotin carboxylase and the two subunits of carboxyl transferase in a 2:2 complex.</text>
</comment>
<dbReference type="InterPro" id="IPR011761">
    <property type="entry name" value="ATP-grasp"/>
</dbReference>
<dbReference type="SUPFAM" id="SSF56059">
    <property type="entry name" value="Glutathione synthetase ATP-binding domain-like"/>
    <property type="match status" value="1"/>
</dbReference>